<dbReference type="Pfam" id="PF24857">
    <property type="entry name" value="THR4_C"/>
    <property type="match status" value="1"/>
</dbReference>
<sequence length="495" mass="54039">MVTSYHSTRNKGIQAGAREAVLTGIASDGGLFVRPDLGTEKADLDRILNQSYQENAAYILGLLLPDYTEEELKQAVAAAYTGTFADKAITPLKPVGDLHVLELFHGPTSAFKDVALTMLPQLMSIALQDTEDSAMILTATSGDTGKAALSGFRDVDRTGIAVFYPEGKVSQIQYRQMATQQGSNVKVFAVRGNFDDAQSAVKQLFLDEDLGQWAAGQNIRLSSANSINVGRLVPQVVYYFEAWKQLVNQGVIGRDDKVSFSVPTGNFGDVLAGYYAYRLGLPVKKFVVASNANNVLTEFITTGVYDRNRPFVKTISPSMDILISSNLERLLYYMTDGNTEQVAAWMQELAETGRYEVTPEVLERIRSLFEADYADDAATKETIADVYKEERYVLDPHSAIGYRAGLAKKDDTPMVVLATASPYKFAQDVMQALTGEELGEWDALHRLQELCQDPIPAGLAALENARILHEAVIGVPGMKEAVQGACSLVKNGETA</sequence>
<organism evidence="15 16">
    <name type="scientific">Faecalibaculum rodentium</name>
    <dbReference type="NCBI Taxonomy" id="1702221"/>
    <lineage>
        <taxon>Bacteria</taxon>
        <taxon>Bacillati</taxon>
        <taxon>Bacillota</taxon>
        <taxon>Erysipelotrichia</taxon>
        <taxon>Erysipelotrichales</taxon>
        <taxon>Erysipelotrichaceae</taxon>
        <taxon>Faecalibaculum</taxon>
    </lineage>
</organism>
<dbReference type="InterPro" id="IPR001926">
    <property type="entry name" value="TrpB-like_PALP"/>
</dbReference>
<dbReference type="CDD" id="cd01560">
    <property type="entry name" value="Thr-synth_2"/>
    <property type="match status" value="1"/>
</dbReference>
<evidence type="ECO:0000256" key="5">
    <source>
        <dbReference type="ARBA" id="ARBA00013028"/>
    </source>
</evidence>
<dbReference type="EC" id="4.2.3.1" evidence="5 11"/>
<evidence type="ECO:0000256" key="6">
    <source>
        <dbReference type="ARBA" id="ARBA00018679"/>
    </source>
</evidence>
<dbReference type="Pfam" id="PF14821">
    <property type="entry name" value="Thr_synth_N"/>
    <property type="match status" value="1"/>
</dbReference>
<evidence type="ECO:0000256" key="4">
    <source>
        <dbReference type="ARBA" id="ARBA00005517"/>
    </source>
</evidence>
<comment type="function">
    <text evidence="2">Catalyzes the gamma-elimination of phosphate from L-phosphohomoserine and the beta-addition of water to produce L-threonine.</text>
</comment>
<dbReference type="KEGG" id="fro:AALO17_17520"/>
<evidence type="ECO:0000256" key="11">
    <source>
        <dbReference type="NCBIfam" id="TIGR00260"/>
    </source>
</evidence>
<keyword evidence="8" id="KW-0791">Threonine biosynthesis</keyword>
<evidence type="ECO:0000256" key="1">
    <source>
        <dbReference type="ARBA" id="ARBA00001933"/>
    </source>
</evidence>
<evidence type="ECO:0000256" key="10">
    <source>
        <dbReference type="ARBA" id="ARBA00049144"/>
    </source>
</evidence>
<dbReference type="InterPro" id="IPR036052">
    <property type="entry name" value="TrpB-like_PALP_sf"/>
</dbReference>
<dbReference type="UniPathway" id="UPA00050">
    <property type="reaction ID" value="UER00065"/>
</dbReference>
<evidence type="ECO:0000256" key="8">
    <source>
        <dbReference type="ARBA" id="ARBA00022697"/>
    </source>
</evidence>
<evidence type="ECO:0000256" key="3">
    <source>
        <dbReference type="ARBA" id="ARBA00004979"/>
    </source>
</evidence>
<dbReference type="GO" id="GO:0005737">
    <property type="term" value="C:cytoplasm"/>
    <property type="evidence" value="ECO:0007669"/>
    <property type="project" value="TreeGrafter"/>
</dbReference>
<feature type="domain" description="Threonine synthase N-terminal" evidence="14">
    <location>
        <begin position="5"/>
        <end position="80"/>
    </location>
</feature>
<dbReference type="SUPFAM" id="SSF53686">
    <property type="entry name" value="Tryptophan synthase beta subunit-like PLP-dependent enzymes"/>
    <property type="match status" value="1"/>
</dbReference>
<gene>
    <name evidence="15" type="ORF">AALO17_17520</name>
</gene>
<comment type="similarity">
    <text evidence="4">Belongs to the threonine synthase family.</text>
</comment>
<dbReference type="Gene3D" id="3.40.50.1100">
    <property type="match status" value="2"/>
</dbReference>
<dbReference type="InterPro" id="IPR004450">
    <property type="entry name" value="Thr_synthase-like"/>
</dbReference>
<keyword evidence="7" id="KW-0028">Amino-acid biosynthesis</keyword>
<evidence type="ECO:0000259" key="13">
    <source>
        <dbReference type="Pfam" id="PF00291"/>
    </source>
</evidence>
<dbReference type="InterPro" id="IPR000634">
    <property type="entry name" value="Ser/Thr_deHydtase_PyrdxlP-BS"/>
</dbReference>
<evidence type="ECO:0000256" key="2">
    <source>
        <dbReference type="ARBA" id="ARBA00003648"/>
    </source>
</evidence>
<dbReference type="GO" id="GO:0030170">
    <property type="term" value="F:pyridoxal phosphate binding"/>
    <property type="evidence" value="ECO:0007669"/>
    <property type="project" value="InterPro"/>
</dbReference>
<dbReference type="STRING" id="1702221.AALO17_17520"/>
<dbReference type="Pfam" id="PF00291">
    <property type="entry name" value="PALP"/>
    <property type="match status" value="1"/>
</dbReference>
<evidence type="ECO:0000256" key="7">
    <source>
        <dbReference type="ARBA" id="ARBA00022605"/>
    </source>
</evidence>
<proteinExistence type="inferred from homology"/>
<feature type="modified residue" description="N6-(pyridoxal phosphate)lysine" evidence="12">
    <location>
        <position position="112"/>
    </location>
</feature>
<keyword evidence="9 12" id="KW-0663">Pyridoxal phosphate</keyword>
<dbReference type="PROSITE" id="PS00165">
    <property type="entry name" value="DEHYDRATASE_SER_THR"/>
    <property type="match status" value="1"/>
</dbReference>
<protein>
    <recommendedName>
        <fullName evidence="6 11">Threonine synthase</fullName>
        <ecNumber evidence="5 11">4.2.3.1</ecNumber>
    </recommendedName>
</protein>
<evidence type="ECO:0000256" key="12">
    <source>
        <dbReference type="PIRSR" id="PIRSR604450-51"/>
    </source>
</evidence>
<evidence type="ECO:0000313" key="16">
    <source>
        <dbReference type="Proteomes" id="UP000069771"/>
    </source>
</evidence>
<dbReference type="Proteomes" id="UP000069771">
    <property type="component" value="Chromosome"/>
</dbReference>
<dbReference type="Gene3D" id="3.90.1380.10">
    <property type="entry name" value="Threonine synthase, N-terminal domain"/>
    <property type="match status" value="1"/>
</dbReference>
<dbReference type="InterPro" id="IPR037158">
    <property type="entry name" value="Thr_synth_N_sf"/>
</dbReference>
<dbReference type="PANTHER" id="PTHR43515">
    <property type="entry name" value="THREONINE SYNTHASE-LIKE 1"/>
    <property type="match status" value="1"/>
</dbReference>
<comment type="pathway">
    <text evidence="3">Amino-acid biosynthesis; L-threonine biosynthesis; L-threonine from L-aspartate: step 5/5.</text>
</comment>
<evidence type="ECO:0000313" key="15">
    <source>
        <dbReference type="EMBL" id="AMK54886.1"/>
    </source>
</evidence>
<dbReference type="NCBIfam" id="TIGR00260">
    <property type="entry name" value="thrC"/>
    <property type="match status" value="1"/>
</dbReference>
<dbReference type="RefSeq" id="WP_067557873.1">
    <property type="nucleotide sequence ID" value="NZ_CANSHE010000022.1"/>
</dbReference>
<dbReference type="GO" id="GO:0004795">
    <property type="term" value="F:threonine synthase activity"/>
    <property type="evidence" value="ECO:0007669"/>
    <property type="project" value="UniProtKB-UniRule"/>
</dbReference>
<evidence type="ECO:0000256" key="9">
    <source>
        <dbReference type="ARBA" id="ARBA00022898"/>
    </source>
</evidence>
<evidence type="ECO:0000259" key="14">
    <source>
        <dbReference type="Pfam" id="PF14821"/>
    </source>
</evidence>
<dbReference type="EMBL" id="CP011391">
    <property type="protein sequence ID" value="AMK54886.1"/>
    <property type="molecule type" value="Genomic_DNA"/>
</dbReference>
<dbReference type="GeneID" id="78478408"/>
<keyword evidence="16" id="KW-1185">Reference proteome</keyword>
<comment type="cofactor">
    <cofactor evidence="1 12">
        <name>pyridoxal 5'-phosphate</name>
        <dbReference type="ChEBI" id="CHEBI:597326"/>
    </cofactor>
</comment>
<dbReference type="OrthoDB" id="9763107at2"/>
<dbReference type="PANTHER" id="PTHR43515:SF1">
    <property type="entry name" value="THREONINE SYNTHASE-LIKE 1"/>
    <property type="match status" value="1"/>
</dbReference>
<dbReference type="InterPro" id="IPR029144">
    <property type="entry name" value="Thr_synth_N"/>
</dbReference>
<accession>A0A140DW59</accession>
<feature type="domain" description="Tryptophan synthase beta chain-like PALP" evidence="13">
    <location>
        <begin position="101"/>
        <end position="359"/>
    </location>
</feature>
<dbReference type="PATRIC" id="fig|1702221.3.peg.1708"/>
<reference evidence="15 16" key="1">
    <citation type="journal article" date="2016" name="Gut Pathog.">
        <title>Whole genome sequencing of "Faecalibaculum rodentium" ALO17, isolated from C57BL/6J laboratory mouse feces.</title>
        <authorList>
            <person name="Lim S."/>
            <person name="Chang D.H."/>
            <person name="Ahn S."/>
            <person name="Kim B.C."/>
        </authorList>
    </citation>
    <scope>NUCLEOTIDE SEQUENCE [LARGE SCALE GENOMIC DNA]</scope>
    <source>
        <strain evidence="15 16">Alo17</strain>
    </source>
</reference>
<comment type="catalytic activity">
    <reaction evidence="10">
        <text>O-phospho-L-homoserine + H2O = L-threonine + phosphate</text>
        <dbReference type="Rhea" id="RHEA:10840"/>
        <dbReference type="ChEBI" id="CHEBI:15377"/>
        <dbReference type="ChEBI" id="CHEBI:43474"/>
        <dbReference type="ChEBI" id="CHEBI:57590"/>
        <dbReference type="ChEBI" id="CHEBI:57926"/>
        <dbReference type="EC" id="4.2.3.1"/>
    </reaction>
</comment>
<name>A0A140DW59_9FIRM</name>
<dbReference type="AlphaFoldDB" id="A0A140DW59"/>
<dbReference type="GO" id="GO:0009088">
    <property type="term" value="P:threonine biosynthetic process"/>
    <property type="evidence" value="ECO:0007669"/>
    <property type="project" value="UniProtKB-UniRule"/>
</dbReference>